<keyword evidence="2" id="KW-0812">Transmembrane</keyword>
<evidence type="ECO:0000313" key="3">
    <source>
        <dbReference type="EMBL" id="PVH95605.1"/>
    </source>
</evidence>
<proteinExistence type="predicted"/>
<feature type="compositionally biased region" description="Low complexity" evidence="1">
    <location>
        <begin position="1"/>
        <end position="24"/>
    </location>
</feature>
<keyword evidence="2" id="KW-1133">Transmembrane helix</keyword>
<organism evidence="3 4">
    <name type="scientific">Periconia macrospinosa</name>
    <dbReference type="NCBI Taxonomy" id="97972"/>
    <lineage>
        <taxon>Eukaryota</taxon>
        <taxon>Fungi</taxon>
        <taxon>Dikarya</taxon>
        <taxon>Ascomycota</taxon>
        <taxon>Pezizomycotina</taxon>
        <taxon>Dothideomycetes</taxon>
        <taxon>Pleosporomycetidae</taxon>
        <taxon>Pleosporales</taxon>
        <taxon>Massarineae</taxon>
        <taxon>Periconiaceae</taxon>
        <taxon>Periconia</taxon>
    </lineage>
</organism>
<feature type="transmembrane region" description="Helical" evidence="2">
    <location>
        <begin position="601"/>
        <end position="619"/>
    </location>
</feature>
<name>A0A2V1DCA0_9PLEO</name>
<accession>A0A2V1DCA0</accession>
<evidence type="ECO:0000256" key="2">
    <source>
        <dbReference type="SAM" id="Phobius"/>
    </source>
</evidence>
<keyword evidence="4" id="KW-1185">Reference proteome</keyword>
<reference evidence="3 4" key="1">
    <citation type="journal article" date="2018" name="Sci. Rep.">
        <title>Comparative genomics provides insights into the lifestyle and reveals functional heterogeneity of dark septate endophytic fungi.</title>
        <authorList>
            <person name="Knapp D.G."/>
            <person name="Nemeth J.B."/>
            <person name="Barry K."/>
            <person name="Hainaut M."/>
            <person name="Henrissat B."/>
            <person name="Johnson J."/>
            <person name="Kuo A."/>
            <person name="Lim J.H.P."/>
            <person name="Lipzen A."/>
            <person name="Nolan M."/>
            <person name="Ohm R.A."/>
            <person name="Tamas L."/>
            <person name="Grigoriev I.V."/>
            <person name="Spatafora J.W."/>
            <person name="Nagy L.G."/>
            <person name="Kovacs G.M."/>
        </authorList>
    </citation>
    <scope>NUCLEOTIDE SEQUENCE [LARGE SCALE GENOMIC DNA]</scope>
    <source>
        <strain evidence="3 4">DSE2036</strain>
    </source>
</reference>
<evidence type="ECO:0000256" key="1">
    <source>
        <dbReference type="SAM" id="MobiDB-lite"/>
    </source>
</evidence>
<dbReference type="EMBL" id="KZ805490">
    <property type="protein sequence ID" value="PVH95605.1"/>
    <property type="molecule type" value="Genomic_DNA"/>
</dbReference>
<gene>
    <name evidence="3" type="ORF">DM02DRAFT_675400</name>
</gene>
<dbReference type="InterPro" id="IPR036047">
    <property type="entry name" value="F-box-like_dom_sf"/>
</dbReference>
<evidence type="ECO:0000313" key="4">
    <source>
        <dbReference type="Proteomes" id="UP000244855"/>
    </source>
</evidence>
<dbReference type="Gene3D" id="1.20.1280.50">
    <property type="match status" value="1"/>
</dbReference>
<feature type="transmembrane region" description="Helical" evidence="2">
    <location>
        <begin position="30"/>
        <end position="51"/>
    </location>
</feature>
<feature type="region of interest" description="Disordered" evidence="1">
    <location>
        <begin position="137"/>
        <end position="162"/>
    </location>
</feature>
<protein>
    <recommendedName>
        <fullName evidence="5">F-box domain-containing protein</fullName>
    </recommendedName>
</protein>
<feature type="region of interest" description="Disordered" evidence="1">
    <location>
        <begin position="1"/>
        <end position="25"/>
    </location>
</feature>
<feature type="region of interest" description="Disordered" evidence="1">
    <location>
        <begin position="176"/>
        <end position="233"/>
    </location>
</feature>
<evidence type="ECO:0008006" key="5">
    <source>
        <dbReference type="Google" id="ProtNLM"/>
    </source>
</evidence>
<dbReference type="CDD" id="cd09917">
    <property type="entry name" value="F-box_SF"/>
    <property type="match status" value="1"/>
</dbReference>
<dbReference type="Proteomes" id="UP000244855">
    <property type="component" value="Unassembled WGS sequence"/>
</dbReference>
<keyword evidence="2" id="KW-0472">Membrane</keyword>
<dbReference type="AlphaFoldDB" id="A0A2V1DCA0"/>
<dbReference type="SUPFAM" id="SSF81383">
    <property type="entry name" value="F-box domain"/>
    <property type="match status" value="1"/>
</dbReference>
<dbReference type="OrthoDB" id="3798952at2759"/>
<sequence>MAPLPNESSNPSSSSDSKESSSLPGMKRGIGIGVVASLTIIIIAVVTYLALRRRRKLKEKANQASQNQQKLDTEQQQPPLHIISDYAPGADPQEKKFPVYWSSVPAVEADAREIHELDGAGPVPELPTGLHAQELEAVSVERSPHQPSSGEEDTMATRQSQGTLLKDWAKWNAALESSSAENTSSTPPMPPPPAASSLAKENAAPRRSLTTSLKNLKREKNSTTETSTWARPRLALLSTQRTSAAKDRMGSVGSLSPLVTGGGATCSSAGSTTEIDTNLSNAAAMGYTRNLISALSIKKATKKANKKPLPHLADELWLEILSYASPGTLYNTRQVSRDLRRLTAHTIRFHILPSVTILSPDMPLLQDSSSWGVFLGMSKPPLPEVDTNRTKPNNNNNTAYFTLQQSPHSQTTTREVIFPRRAWPPAHWPSTLPVPSADGTEMGLLTDVLICYTMPFSPASANSSGDNKPPPTIEQQLLRIRNQLWSSTNPFYHAAICLIARTRFFNNNTPITSTSVPPHEENKDVNETVVVPGRAVQFSRGGPDAFSRRENWEKLIVRDDTFWEVAMWEVYVLRLLGVMWGREEERGGKYWRLLRRRWKKCVLGVGAVVVVAALGERLGRGGVGELGLLMVWWWMEDA</sequence>